<dbReference type="PROSITE" id="PS00737">
    <property type="entry name" value="THIOLASE_2"/>
    <property type="match status" value="1"/>
</dbReference>
<dbReference type="InterPro" id="IPR021967">
    <property type="entry name" value="Nup98_C"/>
</dbReference>
<feature type="region of interest" description="Disordered" evidence="16">
    <location>
        <begin position="664"/>
        <end position="733"/>
    </location>
</feature>
<dbReference type="FunFam" id="3.30.1610.10:FF:000002">
    <property type="entry name" value="nuclear pore complex protein NUP98A"/>
    <property type="match status" value="1"/>
</dbReference>
<dbReference type="Gene3D" id="1.10.10.2360">
    <property type="match status" value="1"/>
</dbReference>
<dbReference type="Pfam" id="PF04096">
    <property type="entry name" value="Nucleoporin2"/>
    <property type="match status" value="1"/>
</dbReference>
<comment type="similarity">
    <text evidence="4">Belongs to the nucleoporin GLFG family.</text>
</comment>
<dbReference type="NCBIfam" id="TIGR01930">
    <property type="entry name" value="AcCoA-C-Actrans"/>
    <property type="match status" value="1"/>
</dbReference>
<accession>A0A2A6C9K4</accession>
<accession>A0A8R1UDH9</accession>
<dbReference type="Pfam" id="PF12110">
    <property type="entry name" value="Nup96"/>
    <property type="match status" value="1"/>
</dbReference>
<dbReference type="InterPro" id="IPR036903">
    <property type="entry name" value="Nup98_auto-Pept-S59_dom_sf"/>
</dbReference>
<dbReference type="PROSITE" id="PS51434">
    <property type="entry name" value="NUP_C"/>
    <property type="match status" value="1"/>
</dbReference>
<evidence type="ECO:0000256" key="7">
    <source>
        <dbReference type="ARBA" id="ARBA00022448"/>
    </source>
</evidence>
<dbReference type="FunFam" id="1.10.10.2360:FF:000001">
    <property type="entry name" value="Nuclear pore complex protein Nup98-Nup96"/>
    <property type="match status" value="1"/>
</dbReference>
<evidence type="ECO:0000256" key="16">
    <source>
        <dbReference type="SAM" id="MobiDB-lite"/>
    </source>
</evidence>
<gene>
    <name evidence="17" type="primary">WBGene00107476</name>
</gene>
<evidence type="ECO:0000256" key="6">
    <source>
        <dbReference type="ARBA" id="ARBA00013472"/>
    </source>
</evidence>
<organism evidence="17 18">
    <name type="scientific">Pristionchus pacificus</name>
    <name type="common">Parasitic nematode worm</name>
    <dbReference type="NCBI Taxonomy" id="54126"/>
    <lineage>
        <taxon>Eukaryota</taxon>
        <taxon>Metazoa</taxon>
        <taxon>Ecdysozoa</taxon>
        <taxon>Nematoda</taxon>
        <taxon>Chromadorea</taxon>
        <taxon>Rhabditida</taxon>
        <taxon>Rhabditina</taxon>
        <taxon>Diplogasteromorpha</taxon>
        <taxon>Diplogasteroidea</taxon>
        <taxon>Neodiplogasteridae</taxon>
        <taxon>Pristionchus</taxon>
    </lineage>
</organism>
<dbReference type="FunFam" id="3.40.47.10:FF:000098">
    <property type="entry name" value="Uncharacterized protein B0303.3"/>
    <property type="match status" value="1"/>
</dbReference>
<dbReference type="GO" id="GO:0006405">
    <property type="term" value="P:RNA export from nucleus"/>
    <property type="evidence" value="ECO:0000318"/>
    <property type="project" value="GO_Central"/>
</dbReference>
<keyword evidence="14" id="KW-0539">Nucleus</keyword>
<evidence type="ECO:0000256" key="4">
    <source>
        <dbReference type="ARBA" id="ARBA00008926"/>
    </source>
</evidence>
<evidence type="ECO:0000256" key="10">
    <source>
        <dbReference type="ARBA" id="ARBA00022816"/>
    </source>
</evidence>
<keyword evidence="10" id="KW-0509">mRNA transport</keyword>
<dbReference type="InterPro" id="IPR016039">
    <property type="entry name" value="Thiolase-like"/>
</dbReference>
<keyword evidence="18" id="KW-1185">Reference proteome</keyword>
<dbReference type="GO" id="GO:0003006">
    <property type="term" value="P:developmental process involved in reproduction"/>
    <property type="evidence" value="ECO:0007669"/>
    <property type="project" value="UniProtKB-ARBA"/>
</dbReference>
<evidence type="ECO:0000256" key="15">
    <source>
        <dbReference type="ARBA" id="ARBA00023315"/>
    </source>
</evidence>
<comment type="similarity">
    <text evidence="5">Belongs to the thiolase-like superfamily. Thiolase family.</text>
</comment>
<dbReference type="InterPro" id="IPR037665">
    <property type="entry name" value="Nucleoporin_S59-like"/>
</dbReference>
<evidence type="ECO:0000313" key="17">
    <source>
        <dbReference type="EnsemblMetazoa" id="PPA17922.1"/>
    </source>
</evidence>
<evidence type="ECO:0000313" key="18">
    <source>
        <dbReference type="Proteomes" id="UP000005239"/>
    </source>
</evidence>
<keyword evidence="9" id="KW-0068">Autocatalytic cleavage</keyword>
<dbReference type="GO" id="GO:0017056">
    <property type="term" value="F:structural constituent of nuclear pore"/>
    <property type="evidence" value="ECO:0000318"/>
    <property type="project" value="GO_Central"/>
</dbReference>
<keyword evidence="11" id="KW-0653">Protein transport</keyword>
<dbReference type="PROSITE" id="PS00098">
    <property type="entry name" value="THIOLASE_1"/>
    <property type="match status" value="1"/>
</dbReference>
<dbReference type="InterPro" id="IPR020615">
    <property type="entry name" value="Thiolase_acyl_enz_int_AS"/>
</dbReference>
<dbReference type="Pfam" id="PF13634">
    <property type="entry name" value="Nucleoporin_FG"/>
    <property type="match status" value="4"/>
</dbReference>
<dbReference type="Pfam" id="PF21240">
    <property type="entry name" value="Nup98_GLEBS"/>
    <property type="match status" value="1"/>
</dbReference>
<evidence type="ECO:0000256" key="12">
    <source>
        <dbReference type="ARBA" id="ARBA00023010"/>
    </source>
</evidence>
<reference evidence="18" key="1">
    <citation type="journal article" date="2008" name="Nat. Genet.">
        <title>The Pristionchus pacificus genome provides a unique perspective on nematode lifestyle and parasitism.</title>
        <authorList>
            <person name="Dieterich C."/>
            <person name="Clifton S.W."/>
            <person name="Schuster L.N."/>
            <person name="Chinwalla A."/>
            <person name="Delehaunty K."/>
            <person name="Dinkelacker I."/>
            <person name="Fulton L."/>
            <person name="Fulton R."/>
            <person name="Godfrey J."/>
            <person name="Minx P."/>
            <person name="Mitreva M."/>
            <person name="Roeseler W."/>
            <person name="Tian H."/>
            <person name="Witte H."/>
            <person name="Yang S.P."/>
            <person name="Wilson R.K."/>
            <person name="Sommer R.J."/>
        </authorList>
    </citation>
    <scope>NUCLEOTIDE SEQUENCE [LARGE SCALE GENOMIC DNA]</scope>
    <source>
        <strain evidence="18">PS312</strain>
    </source>
</reference>
<dbReference type="GO" id="GO:0034398">
    <property type="term" value="P:telomere tethering at nuclear periphery"/>
    <property type="evidence" value="ECO:0000318"/>
    <property type="project" value="GO_Central"/>
</dbReference>
<dbReference type="GO" id="GO:0000973">
    <property type="term" value="P:post-transcriptional tethering of RNA polymerase II gene DNA at nuclear periphery"/>
    <property type="evidence" value="ECO:0000318"/>
    <property type="project" value="GO_Central"/>
</dbReference>
<dbReference type="GO" id="GO:0003723">
    <property type="term" value="F:RNA binding"/>
    <property type="evidence" value="ECO:0000318"/>
    <property type="project" value="GO_Central"/>
</dbReference>
<evidence type="ECO:0000256" key="5">
    <source>
        <dbReference type="ARBA" id="ARBA00010982"/>
    </source>
</evidence>
<feature type="compositionally biased region" description="Basic and acidic residues" evidence="16">
    <location>
        <begin position="491"/>
        <end position="504"/>
    </location>
</feature>
<dbReference type="PANTHER" id="PTHR23198:SF6">
    <property type="entry name" value="NUCLEAR PORE COMPLEX PROTEIN NUP98-NUP96"/>
    <property type="match status" value="1"/>
</dbReference>
<dbReference type="CDD" id="cd00751">
    <property type="entry name" value="thiolase"/>
    <property type="match status" value="1"/>
</dbReference>
<evidence type="ECO:0000256" key="11">
    <source>
        <dbReference type="ARBA" id="ARBA00022927"/>
    </source>
</evidence>
<evidence type="ECO:0000256" key="8">
    <source>
        <dbReference type="ARBA" id="ARBA00022679"/>
    </source>
</evidence>
<keyword evidence="15" id="KW-0012">Acyltransferase</keyword>
<keyword evidence="7" id="KW-0813">Transport</keyword>
<dbReference type="InterPro" id="IPR020617">
    <property type="entry name" value="Thiolase_C"/>
</dbReference>
<keyword evidence="8" id="KW-0808">Transferase</keyword>
<dbReference type="EnsemblMetazoa" id="PPA17922.1">
    <property type="protein sequence ID" value="PPA17922.1"/>
    <property type="gene ID" value="WBGene00107476"/>
</dbReference>
<feature type="compositionally biased region" description="Polar residues" evidence="16">
    <location>
        <begin position="690"/>
        <end position="705"/>
    </location>
</feature>
<evidence type="ECO:0000256" key="2">
    <source>
        <dbReference type="ARBA" id="ARBA00004620"/>
    </source>
</evidence>
<dbReference type="InterPro" id="IPR007230">
    <property type="entry name" value="Nup98_auto-Pept-S59_dom"/>
</dbReference>
<feature type="compositionally biased region" description="Low complexity" evidence="16">
    <location>
        <begin position="708"/>
        <end position="731"/>
    </location>
</feature>
<sequence length="2142" mass="225757">MFGGKPAFGASNTSFGTGTSLFGQNKPATSLFGQPQQQTQQTSLFGAKPAGTGLFGQSTTNNATTGTSLFGASTANTSGGLFGQSKPSLFGASTGSTTFGQTSTSLFGGTTGAAAGGTSMFGSTAVAAPNGTTVKFEPVIGQDTMQKNGTNSQISTKHMCITAMKQYESKCIEELRVEDYLAGRKAPAAGTTTGGGLFGSTATPATGGLFGSSTPQQKSIFGSTTAAAPAFGATAGSTSIFGSPSTAATTGTSLFGKPAGTSLFGATTGTTTGGLFGSPAAAPAATGSIFGQPAATSTFGQPAQTTSLFGASAASAAPSAFSFGAPATATATSGFGTTSVFGQPAASAAGTTSLFGAKPATTSAFSFGGGTTTTASPFGATATQPAGTGLFGAKPATLGAFGAPAATTGTGLFGAQPAAQTGTGLFGTTAAAQPTLGAFGAQPLQQQQPIVQQVAAAPIELVTNLNQAQMEMALINAQLGASPYGDSPLFKMREGQSKDSDDKPNPTSVQRQLKFLASKKDSPLANGGASGGLGGGAGGAAASAAAKSHLVSKVLDVSVGATPGGCRSPLTTKDLVYSPSVLPPTLGRGLRSGTPAAAMHNSSMLNHSRTERSMMKDGVDASIEASLRGNGANRLLAPQSARTNLKHLDASALNEVYSHAGSANRSALGGATSAAATTRDPDELPRREGSGNSSPARSPSGQKENAVSPLAASTTTTTSMTSSSARSPRLSIGAVREVPGTGVRIAQPDYYTIPSIKAMRDMVRDGQVVLPDGLTVGRHTFGTVFWAGRLELTNVTLDEIIVFRSKEVTVYPDETIKPPLGQGFNRPAEITLERVWPVDRQTKEEVKDAVALVNMGWREKLEKTTLRMDADFKDFRPVTGSWVFRVKHFSKYGLPDDESEDEAEGGQSMKENLLHDRVQRAKVQLAAAAAGDGADAATGAAPAALPQRTSLTAAPSEDEVMVDEDTAAIRRAQQGIQALAGRFAATAAAGLGGDSSYLASPEARERAARGSRVTLGLDDILISLEGEGGEDGRMDDGDWRTTAVPDKKIKMETIDMEMYEESHRLRTQLLPRVHPRGRVTGTMTLTKREPVRAFEAHAPAAQSFRVPLKTRLIDETSAHGATSRVGWAAGGLSVQSLLPGMNAVAVGMRMFGHEYNQEYIADMFEHNQALSAVITRHRSSSNRAKHCELEEEAPSAPRIKPTSNYAQLIHSFAATASQSGRAKEALVWELCAALFPGDRPETVWEWDRREAVGAWARKALAAEPSSAFKSITGRGATVWKQLARGDLEGAITAAIGENLNVLASLLSVFTLDPEETMHDFKRQLDEWQRSGMLGKMPLPLAKCYVTMAGLTQLGQVNCLENLPWQAALGLCGLWYSRRAETLDACVSRVVAEAAAGRARLPSLDVHLELMRVAVDRTRSIERVLDAAIEASSAPNDFHLAWHVWAVTRAVGLPAMDECAEQALHVQYAEQLVTAAALPHAALFVLAHIKNAQCRNLAMREMIDRCALTRQPLDHGRALEWCRVPAEWIEWAKYLEAKMEGDVHAQCERALRAGELALAHRLYVDEVAPELLVTDQLEALDDLAQQFEESVDRMPAWGTGGQLYTHYIELKGLMNSEEESLDELLRLRDEICFRLKTDERCTPIQQIAMETIGREMTELGQKLRPETMDAVPLNTKSAPEIVDADISMMFEMLRSISSRAVSQCAARAASTTTTTQKGPNIVLVDSVRTPFVTSGTLFKDMMAVDLQKEALKGLVRKTGIDYKLIDHVICGTVIQECRTSNIAREAALLAGFPDKIPCHTVTLACISSNVAMTEAMGMLSTGYANAVIAGGTELLSDVPIRHNRNARKAMLGAAKAKGIPAQANIAWTILKNLGKPELPAVAEFTSGETMGHSGDRLAAAFNVSRREQDEFAIRSHTLAEAAARGGKMSDIIPVHVDGKKPITVKADNGIRVSTMEKLSTLKPAFVKPHGTVTAANASFLTDGASAALLMTEEYALANGFKPKAYLRAYQYVAQDPKDQLLLSPAYVIPKVIEKAGLKLSDIDVFEIHEAFAGQVLANLNALDSDHFCKTFMGRPGKYGRLDMEKINRWGGSLSIGHPFGATGVRLATHAAGRLKEEKGRYAVIAACAAGGHGVGMLVEAYNK</sequence>
<dbReference type="Gene3D" id="3.30.1610.10">
    <property type="entry name" value="Peptidase S59, nucleoporin"/>
    <property type="match status" value="1"/>
</dbReference>
<evidence type="ECO:0000256" key="3">
    <source>
        <dbReference type="ARBA" id="ARBA00005189"/>
    </source>
</evidence>
<comment type="subcellular location">
    <subcellularLocation>
        <location evidence="2">Nucleus membrane</location>
        <topology evidence="2">Peripheral membrane protein</topology>
        <orientation evidence="2">Nucleoplasmic side</orientation>
    </subcellularLocation>
    <subcellularLocation>
        <location evidence="1">Nucleus</location>
        <location evidence="1">Nuclear pore complex</location>
    </subcellularLocation>
</comment>
<keyword evidence="12" id="KW-0811">Translocation</keyword>
<dbReference type="GO" id="GO:0006606">
    <property type="term" value="P:protein import into nucleus"/>
    <property type="evidence" value="ECO:0000318"/>
    <property type="project" value="GO_Central"/>
</dbReference>
<dbReference type="GO" id="GO:0044614">
    <property type="term" value="C:nuclear pore cytoplasmic filaments"/>
    <property type="evidence" value="ECO:0000318"/>
    <property type="project" value="GO_Central"/>
</dbReference>
<protein>
    <recommendedName>
        <fullName evidence="6">Nuclear pore complex protein Nup98-Nup96</fullName>
    </recommendedName>
</protein>
<name>A0A2A6C9K4_PRIPA</name>
<proteinExistence type="inferred from homology"/>
<dbReference type="SUPFAM" id="SSF82215">
    <property type="entry name" value="C-terminal autoproteolytic domain of nucleoporin nup98"/>
    <property type="match status" value="1"/>
</dbReference>
<dbReference type="Pfam" id="PF02803">
    <property type="entry name" value="Thiolase_C"/>
    <property type="match status" value="1"/>
</dbReference>
<evidence type="ECO:0000256" key="9">
    <source>
        <dbReference type="ARBA" id="ARBA00022813"/>
    </source>
</evidence>
<comment type="pathway">
    <text evidence="3">Lipid metabolism.</text>
</comment>
<feature type="compositionally biased region" description="Basic and acidic residues" evidence="16">
    <location>
        <begin position="679"/>
        <end position="689"/>
    </location>
</feature>
<dbReference type="InterPro" id="IPR002155">
    <property type="entry name" value="Thiolase"/>
</dbReference>
<dbReference type="SUPFAM" id="SSF53901">
    <property type="entry name" value="Thiolase-like"/>
    <property type="match status" value="2"/>
</dbReference>
<evidence type="ECO:0000256" key="1">
    <source>
        <dbReference type="ARBA" id="ARBA00004567"/>
    </source>
</evidence>
<dbReference type="InterPro" id="IPR020616">
    <property type="entry name" value="Thiolase_N"/>
</dbReference>
<feature type="region of interest" description="Disordered" evidence="16">
    <location>
        <begin position="937"/>
        <end position="959"/>
    </location>
</feature>
<dbReference type="GO" id="GO:0016747">
    <property type="term" value="F:acyltransferase activity, transferring groups other than amino-acyl groups"/>
    <property type="evidence" value="ECO:0007669"/>
    <property type="project" value="InterPro"/>
</dbReference>
<dbReference type="PANTHER" id="PTHR23198">
    <property type="entry name" value="NUCLEOPORIN"/>
    <property type="match status" value="1"/>
</dbReference>
<dbReference type="Proteomes" id="UP000005239">
    <property type="component" value="Unassembled WGS sequence"/>
</dbReference>
<reference evidence="17" key="2">
    <citation type="submission" date="2022-06" db="UniProtKB">
        <authorList>
            <consortium name="EnsemblMetazoa"/>
        </authorList>
    </citation>
    <scope>IDENTIFICATION</scope>
    <source>
        <strain evidence="17">PS312</strain>
    </source>
</reference>
<dbReference type="InterPro" id="IPR025574">
    <property type="entry name" value="Nucleoporin_FG_rpt"/>
</dbReference>
<feature type="region of interest" description="Disordered" evidence="16">
    <location>
        <begin position="486"/>
        <end position="508"/>
    </location>
</feature>
<dbReference type="PROSITE" id="PS00099">
    <property type="entry name" value="THIOLASE_3"/>
    <property type="match status" value="1"/>
</dbReference>
<evidence type="ECO:0000256" key="14">
    <source>
        <dbReference type="ARBA" id="ARBA00023242"/>
    </source>
</evidence>
<dbReference type="InterPro" id="IPR020610">
    <property type="entry name" value="Thiolase_AS"/>
</dbReference>
<dbReference type="Gene3D" id="3.40.47.10">
    <property type="match status" value="1"/>
</dbReference>
<dbReference type="InterPro" id="IPR020613">
    <property type="entry name" value="Thiolase_CS"/>
</dbReference>
<dbReference type="GO" id="GO:0051028">
    <property type="term" value="P:mRNA transport"/>
    <property type="evidence" value="ECO:0007669"/>
    <property type="project" value="UniProtKB-KW"/>
</dbReference>
<feature type="compositionally biased region" description="Low complexity" evidence="16">
    <location>
        <begin position="666"/>
        <end position="678"/>
    </location>
</feature>
<dbReference type="Pfam" id="PF00108">
    <property type="entry name" value="Thiolase_N"/>
    <property type="match status" value="1"/>
</dbReference>
<evidence type="ECO:0000256" key="13">
    <source>
        <dbReference type="ARBA" id="ARBA00023132"/>
    </source>
</evidence>
<dbReference type="GO" id="GO:0031965">
    <property type="term" value="C:nuclear membrane"/>
    <property type="evidence" value="ECO:0007669"/>
    <property type="project" value="UniProtKB-SubCell"/>
</dbReference>
<dbReference type="GO" id="GO:0008139">
    <property type="term" value="F:nuclear localization sequence binding"/>
    <property type="evidence" value="ECO:0000318"/>
    <property type="project" value="GO_Central"/>
</dbReference>
<keyword evidence="13" id="KW-0906">Nuclear pore complex</keyword>
<dbReference type="Gene3D" id="1.25.40.690">
    <property type="match status" value="1"/>
</dbReference>